<name>A0A699GNT9_TANCI</name>
<dbReference type="PANTHER" id="PTHR37610">
    <property type="entry name" value="CCHC-TYPE DOMAIN-CONTAINING PROTEIN"/>
    <property type="match status" value="1"/>
</dbReference>
<dbReference type="PANTHER" id="PTHR37610:SF6">
    <property type="entry name" value="GAG-POLYPEPTIDE OF LTR COPIA-TYPE-RELATED"/>
    <property type="match status" value="1"/>
</dbReference>
<proteinExistence type="predicted"/>
<sequence>MMISLNAKNKMKIINGEFPEPNLDSTVRAPWDRNNDMIISWILNTIAEHIEIDFFAFIRHVNPTKSKEDHGTSGGASACIAGKSLVALQGLLERSTLAVEFGVTEAATVSFVTSSVTPTSEHEGGRAEILRLGLSSIPSLLQRAEADASGPSQPVGTDHSVGSFYVFKDMDAKTLRHVYIPKWNVINDSMLNDPDNKLLELSANLVLAWSKDAEIASSRSQVAKLTRHLSSLQLSCDELSGKASSIEFEKDKLVSGLEVTCSGLREEVMGYKLFKERVEEILKEKMRVLSDCFAAIDSDLMEMVIHMDADFYPRYLTTIAGQRWILSRRLRLVLAKFLASPEYLSAMGKAIGRAIDKGMQDGLAVGIEHGRAGRSIMDIATFNPSKEGDYVTAINALRDVNFSLLAQLEANKDSSMVDIMKLLQLEGPAVEAFKASQLQPSPEQLRILIHRLEDHVVIGETPLAFSLKVAHNRVQRVRGEDIARRLSLTGSILLLVEPLSARNLTGRASSSMVLAIAVTTALSTMLAQTDPVPLVLSIRFLRPPRLNLKKKS</sequence>
<accession>A0A699GNT9</accession>
<reference evidence="1" key="1">
    <citation type="journal article" date="2019" name="Sci. Rep.">
        <title>Draft genome of Tanacetum cinerariifolium, the natural source of mosquito coil.</title>
        <authorList>
            <person name="Yamashiro T."/>
            <person name="Shiraishi A."/>
            <person name="Satake H."/>
            <person name="Nakayama K."/>
        </authorList>
    </citation>
    <scope>NUCLEOTIDE SEQUENCE</scope>
</reference>
<evidence type="ECO:0000313" key="1">
    <source>
        <dbReference type="EMBL" id="GEV58607.1"/>
    </source>
</evidence>
<comment type="caution">
    <text evidence="1">The sequence shown here is derived from an EMBL/GenBank/DDBJ whole genome shotgun (WGS) entry which is preliminary data.</text>
</comment>
<gene>
    <name evidence="1" type="ORF">Tci_130584</name>
</gene>
<dbReference type="EMBL" id="BKCJ010027899">
    <property type="protein sequence ID" value="GEV58607.1"/>
    <property type="molecule type" value="Genomic_DNA"/>
</dbReference>
<dbReference type="AlphaFoldDB" id="A0A699GNT9"/>
<organism evidence="1">
    <name type="scientific">Tanacetum cinerariifolium</name>
    <name type="common">Dalmatian daisy</name>
    <name type="synonym">Chrysanthemum cinerariifolium</name>
    <dbReference type="NCBI Taxonomy" id="118510"/>
    <lineage>
        <taxon>Eukaryota</taxon>
        <taxon>Viridiplantae</taxon>
        <taxon>Streptophyta</taxon>
        <taxon>Embryophyta</taxon>
        <taxon>Tracheophyta</taxon>
        <taxon>Spermatophyta</taxon>
        <taxon>Magnoliopsida</taxon>
        <taxon>eudicotyledons</taxon>
        <taxon>Gunneridae</taxon>
        <taxon>Pentapetalae</taxon>
        <taxon>asterids</taxon>
        <taxon>campanulids</taxon>
        <taxon>Asterales</taxon>
        <taxon>Asteraceae</taxon>
        <taxon>Asteroideae</taxon>
        <taxon>Anthemideae</taxon>
        <taxon>Anthemidinae</taxon>
        <taxon>Tanacetum</taxon>
    </lineage>
</organism>
<protein>
    <submittedName>
        <fullName evidence="1">Cold-regulated 47</fullName>
    </submittedName>
</protein>